<dbReference type="PANTHER" id="PTHR31215">
    <property type="entry name" value="OS05G0510400 PROTEIN-RELATED"/>
    <property type="match status" value="1"/>
</dbReference>
<dbReference type="KEGG" id="nta:107788607"/>
<proteinExistence type="predicted"/>
<reference evidence="1" key="1">
    <citation type="submission" date="2025-08" db="UniProtKB">
        <authorList>
            <consortium name="RefSeq"/>
        </authorList>
    </citation>
    <scope>IDENTIFICATION</scope>
</reference>
<organism evidence="1">
    <name type="scientific">Nicotiana tabacum</name>
    <name type="common">Common tobacco</name>
    <dbReference type="NCBI Taxonomy" id="4097"/>
    <lineage>
        <taxon>Eukaryota</taxon>
        <taxon>Viridiplantae</taxon>
        <taxon>Streptophyta</taxon>
        <taxon>Embryophyta</taxon>
        <taxon>Tracheophyta</taxon>
        <taxon>Spermatophyta</taxon>
        <taxon>Magnoliopsida</taxon>
        <taxon>eudicotyledons</taxon>
        <taxon>Gunneridae</taxon>
        <taxon>Pentapetalae</taxon>
        <taxon>asterids</taxon>
        <taxon>lamiids</taxon>
        <taxon>Solanales</taxon>
        <taxon>Solanaceae</taxon>
        <taxon>Nicotianoideae</taxon>
        <taxon>Nicotianeae</taxon>
        <taxon>Nicotiana</taxon>
    </lineage>
</organism>
<protein>
    <submittedName>
        <fullName evidence="1">F-box/LRR-repeat protein At4g29420</fullName>
    </submittedName>
</protein>
<accession>A0A1S3ZN32</accession>
<dbReference type="InterPro" id="IPR036047">
    <property type="entry name" value="F-box-like_dom_sf"/>
</dbReference>
<gene>
    <name evidence="1" type="primary">LOC107788607</name>
</gene>
<dbReference type="OMA" id="ISSHCHH"/>
<sequence length="214" mass="24282">MRFSVLATERLNIRHSSDICCNYHSSAMDMDNIPPLLILEILSRLADSTDLARCRVASKTLNALSRDARSINLNCSFDRYTKSRSPDIRDSITPFKRIFNKLISELSIVEAISIGVEKPFETVHTTPLGYVNDSHLTDVNFVAHWLPKVNEKLRALSISDFWVQSCWRPSNVLALISSHCHHLLELEKEFLAVSGWFASDAQAYNFDTGIYYVG</sequence>
<dbReference type="OrthoDB" id="1213963at2759"/>
<dbReference type="PaxDb" id="4097-A0A1S3ZN32"/>
<dbReference type="RefSeq" id="XP_016465786.1">
    <property type="nucleotide sequence ID" value="XM_016610300.1"/>
</dbReference>
<dbReference type="SUPFAM" id="SSF81383">
    <property type="entry name" value="F-box domain"/>
    <property type="match status" value="1"/>
</dbReference>
<dbReference type="InterPro" id="IPR044809">
    <property type="entry name" value="AUF1-like"/>
</dbReference>
<dbReference type="AlphaFoldDB" id="A0A1S3ZN32"/>
<name>A0A1S3ZN32_TOBAC</name>
<evidence type="ECO:0000313" key="1">
    <source>
        <dbReference type="RefSeq" id="XP_016465786.1"/>
    </source>
</evidence>